<organism evidence="2 3">
    <name type="scientific">Candidatus Taylorbacteria bacterium RIFCSPLOWO2_02_FULL_46_40</name>
    <dbReference type="NCBI Taxonomy" id="1802329"/>
    <lineage>
        <taxon>Bacteria</taxon>
        <taxon>Candidatus Tayloriibacteriota</taxon>
    </lineage>
</organism>
<reference evidence="2 3" key="1">
    <citation type="journal article" date="2016" name="Nat. Commun.">
        <title>Thousands of microbial genomes shed light on interconnected biogeochemical processes in an aquifer system.</title>
        <authorList>
            <person name="Anantharaman K."/>
            <person name="Brown C.T."/>
            <person name="Hug L.A."/>
            <person name="Sharon I."/>
            <person name="Castelle C.J."/>
            <person name="Probst A.J."/>
            <person name="Thomas B.C."/>
            <person name="Singh A."/>
            <person name="Wilkins M.J."/>
            <person name="Karaoz U."/>
            <person name="Brodie E.L."/>
            <person name="Williams K.H."/>
            <person name="Hubbard S.S."/>
            <person name="Banfield J.F."/>
        </authorList>
    </citation>
    <scope>NUCLEOTIDE SEQUENCE [LARGE SCALE GENOMIC DNA]</scope>
</reference>
<keyword evidence="1" id="KW-1133">Transmembrane helix</keyword>
<keyword evidence="1" id="KW-0812">Transmembrane</keyword>
<evidence type="ECO:0000313" key="3">
    <source>
        <dbReference type="Proteomes" id="UP000176429"/>
    </source>
</evidence>
<dbReference type="PANTHER" id="PTHR36844">
    <property type="entry name" value="PROTEASE PRSW"/>
    <property type="match status" value="1"/>
</dbReference>
<feature type="transmembrane region" description="Helical" evidence="1">
    <location>
        <begin position="39"/>
        <end position="57"/>
    </location>
</feature>
<protein>
    <recommendedName>
        <fullName evidence="4">Protease PrsW</fullName>
    </recommendedName>
</protein>
<name>A0A1G2NWV8_9BACT</name>
<dbReference type="EMBL" id="MHSH01000059">
    <property type="protein sequence ID" value="OHA39939.1"/>
    <property type="molecule type" value="Genomic_DNA"/>
</dbReference>
<feature type="transmembrane region" description="Helical" evidence="1">
    <location>
        <begin position="183"/>
        <end position="206"/>
    </location>
</feature>
<evidence type="ECO:0000313" key="2">
    <source>
        <dbReference type="EMBL" id="OHA39939.1"/>
    </source>
</evidence>
<dbReference type="Pfam" id="PF13367">
    <property type="entry name" value="PrsW-protease"/>
    <property type="match status" value="1"/>
</dbReference>
<dbReference type="Proteomes" id="UP000176429">
    <property type="component" value="Unassembled WGS sequence"/>
</dbReference>
<feature type="transmembrane region" description="Helical" evidence="1">
    <location>
        <begin position="77"/>
        <end position="96"/>
    </location>
</feature>
<feature type="transmembrane region" description="Helical" evidence="1">
    <location>
        <begin position="6"/>
        <end position="27"/>
    </location>
</feature>
<feature type="transmembrane region" description="Helical" evidence="1">
    <location>
        <begin position="212"/>
        <end position="230"/>
    </location>
</feature>
<proteinExistence type="predicted"/>
<comment type="caution">
    <text evidence="2">The sequence shown here is derived from an EMBL/GenBank/DDBJ whole genome shotgun (WGS) entry which is preliminary data.</text>
</comment>
<sequence length="240" mass="26126">MLENSTNVIITAVAALLPSLVWLVIWLSEDRRRPEPAKIILVTFIAGAASVPLVLLAEQYVGKLLIGNIPIRSAFRTAVGASFITIIAWSAIEEVGKYLAAKFSGLRRKDADEPLDMAVYMICAALGFAAMENFAFLYENTLSDSFTIGNMRFLGATLLHVLTSGTIGVSLAFGYYKPRIQKVSYAAVGILTAILLHAAFNFFIIYGNGYGMIASFAFVWVCCVGLLIALQKTKKVRPCL</sequence>
<dbReference type="AlphaFoldDB" id="A0A1G2NWV8"/>
<evidence type="ECO:0000256" key="1">
    <source>
        <dbReference type="SAM" id="Phobius"/>
    </source>
</evidence>
<feature type="transmembrane region" description="Helical" evidence="1">
    <location>
        <begin position="117"/>
        <end position="138"/>
    </location>
</feature>
<keyword evidence="1" id="KW-0472">Membrane</keyword>
<dbReference type="PANTHER" id="PTHR36844:SF1">
    <property type="entry name" value="PROTEASE PRSW"/>
    <property type="match status" value="1"/>
</dbReference>
<accession>A0A1G2NWV8</accession>
<evidence type="ECO:0008006" key="4">
    <source>
        <dbReference type="Google" id="ProtNLM"/>
    </source>
</evidence>
<dbReference type="InterPro" id="IPR026898">
    <property type="entry name" value="PrsW"/>
</dbReference>
<gene>
    <name evidence="2" type="ORF">A3H68_02485</name>
</gene>
<dbReference type="GO" id="GO:0008233">
    <property type="term" value="F:peptidase activity"/>
    <property type="evidence" value="ECO:0007669"/>
    <property type="project" value="InterPro"/>
</dbReference>
<feature type="transmembrane region" description="Helical" evidence="1">
    <location>
        <begin position="158"/>
        <end position="176"/>
    </location>
</feature>